<dbReference type="Gene3D" id="2.60.40.420">
    <property type="entry name" value="Cupredoxins - blue copper proteins"/>
    <property type="match status" value="2"/>
</dbReference>
<dbReference type="SUPFAM" id="SSF49503">
    <property type="entry name" value="Cupredoxins"/>
    <property type="match status" value="2"/>
</dbReference>
<organism evidence="2 3">
    <name type="scientific">Roseivivax marinus</name>
    <dbReference type="NCBI Taxonomy" id="1379903"/>
    <lineage>
        <taxon>Bacteria</taxon>
        <taxon>Pseudomonadati</taxon>
        <taxon>Pseudomonadota</taxon>
        <taxon>Alphaproteobacteria</taxon>
        <taxon>Rhodobacterales</taxon>
        <taxon>Roseobacteraceae</taxon>
        <taxon>Roseivivax</taxon>
    </lineage>
</organism>
<keyword evidence="3" id="KW-1185">Reference proteome</keyword>
<comment type="caution">
    <text evidence="2">The sequence shown here is derived from an EMBL/GenBank/DDBJ whole genome shotgun (WGS) entry which is preliminary data.</text>
</comment>
<dbReference type="GO" id="GO:0016491">
    <property type="term" value="F:oxidoreductase activity"/>
    <property type="evidence" value="ECO:0007669"/>
    <property type="project" value="TreeGrafter"/>
</dbReference>
<gene>
    <name evidence="2" type="ORF">ATO8_21421</name>
</gene>
<dbReference type="CDD" id="cd13861">
    <property type="entry name" value="CuRO_1_CumA_like"/>
    <property type="match status" value="1"/>
</dbReference>
<dbReference type="InterPro" id="IPR008972">
    <property type="entry name" value="Cupredoxin"/>
</dbReference>
<dbReference type="PROSITE" id="PS51318">
    <property type="entry name" value="TAT"/>
    <property type="match status" value="1"/>
</dbReference>
<dbReference type="GO" id="GO:0005507">
    <property type="term" value="F:copper ion binding"/>
    <property type="evidence" value="ECO:0007669"/>
    <property type="project" value="InterPro"/>
</dbReference>
<dbReference type="eggNOG" id="COG2132">
    <property type="taxonomic scope" value="Bacteria"/>
</dbReference>
<protein>
    <submittedName>
        <fullName evidence="2">Multicopper oxidase type 3</fullName>
    </submittedName>
</protein>
<dbReference type="InterPro" id="IPR045087">
    <property type="entry name" value="Cu-oxidase_fam"/>
</dbReference>
<dbReference type="STRING" id="1379903.ATO8_21421"/>
<dbReference type="RefSeq" id="WP_043847659.1">
    <property type="nucleotide sequence ID" value="NZ_AQQW01000049.1"/>
</dbReference>
<dbReference type="Pfam" id="PF07732">
    <property type="entry name" value="Cu-oxidase_3"/>
    <property type="match status" value="1"/>
</dbReference>
<dbReference type="Proteomes" id="UP000019063">
    <property type="component" value="Unassembled WGS sequence"/>
</dbReference>
<dbReference type="AlphaFoldDB" id="W4HCR2"/>
<feature type="domain" description="Plastocyanin-like" evidence="1">
    <location>
        <begin position="42"/>
        <end position="154"/>
    </location>
</feature>
<reference evidence="2 3" key="1">
    <citation type="journal article" date="2014" name="Antonie Van Leeuwenhoek">
        <title>Roseivivax atlanticus sp. nov., isolated from surface seawater of the Atlantic Ocean.</title>
        <authorList>
            <person name="Li G."/>
            <person name="Lai Q."/>
            <person name="Liu X."/>
            <person name="Sun F."/>
            <person name="Shao Z."/>
        </authorList>
    </citation>
    <scope>NUCLEOTIDE SEQUENCE [LARGE SCALE GENOMIC DNA]</scope>
    <source>
        <strain evidence="2 3">22II-s10s</strain>
    </source>
</reference>
<accession>W4HCR2</accession>
<name>W4HCR2_9RHOB</name>
<dbReference type="EMBL" id="AQQW01000049">
    <property type="protein sequence ID" value="ETW10592.1"/>
    <property type="molecule type" value="Genomic_DNA"/>
</dbReference>
<evidence type="ECO:0000313" key="3">
    <source>
        <dbReference type="Proteomes" id="UP000019063"/>
    </source>
</evidence>
<dbReference type="InterPro" id="IPR006311">
    <property type="entry name" value="TAT_signal"/>
</dbReference>
<proteinExistence type="predicted"/>
<sequence>MTYTRRDALALAGGATLAAALPRGLAAAPEPAMERLVARAASTQFAPEGYPATEIWGYDGLIPGRTLRQPQGSRLRLRFENELPGASSVHWHGIRVDNAMDGVAGVTQPAVAPGDSFDYDVRLPDAGTFWYHAHTRSVEQVARGLYGALVVDEAEGPDVDRDEVLILDDWLIDPETAQIDADFASPHDRSHAGRRGNFITVNGAADFALPAKRHERLRLRLVNAANARIFEVALA</sequence>
<dbReference type="PANTHER" id="PTHR11709">
    <property type="entry name" value="MULTI-COPPER OXIDASE"/>
    <property type="match status" value="1"/>
</dbReference>
<dbReference type="InterPro" id="IPR011707">
    <property type="entry name" value="Cu-oxidase-like_N"/>
</dbReference>
<evidence type="ECO:0000313" key="2">
    <source>
        <dbReference type="EMBL" id="ETW10592.1"/>
    </source>
</evidence>
<evidence type="ECO:0000259" key="1">
    <source>
        <dbReference type="Pfam" id="PF07732"/>
    </source>
</evidence>
<feature type="non-terminal residue" evidence="2">
    <location>
        <position position="235"/>
    </location>
</feature>